<evidence type="ECO:0000313" key="2">
    <source>
        <dbReference type="EMBL" id="MCL9816940.1"/>
    </source>
</evidence>
<dbReference type="Proteomes" id="UP001203207">
    <property type="component" value="Unassembled WGS sequence"/>
</dbReference>
<feature type="transmembrane region" description="Helical" evidence="1">
    <location>
        <begin position="69"/>
        <end position="85"/>
    </location>
</feature>
<dbReference type="AlphaFoldDB" id="A0AAE3K8W7"/>
<accession>A0AAE3K8W7</accession>
<keyword evidence="1" id="KW-0472">Membrane</keyword>
<comment type="caution">
    <text evidence="2">The sequence shown here is derived from an EMBL/GenBank/DDBJ whole genome shotgun (WGS) entry which is preliminary data.</text>
</comment>
<evidence type="ECO:0000313" key="3">
    <source>
        <dbReference type="Proteomes" id="UP001203207"/>
    </source>
</evidence>
<protein>
    <submittedName>
        <fullName evidence="2">Uncharacterized protein</fullName>
    </submittedName>
</protein>
<dbReference type="EMBL" id="JAKRVX010000003">
    <property type="protein sequence ID" value="MCL9816940.1"/>
    <property type="molecule type" value="Genomic_DNA"/>
</dbReference>
<proteinExistence type="predicted"/>
<dbReference type="RefSeq" id="WP_250583864.1">
    <property type="nucleotide sequence ID" value="NZ_JAKRVX010000003.1"/>
</dbReference>
<gene>
    <name evidence="2" type="ORF">AArcSt2_08295</name>
</gene>
<reference evidence="2" key="2">
    <citation type="submission" date="2022-02" db="EMBL/GenBank/DDBJ databases">
        <authorList>
            <person name="Elcheninov A.G."/>
            <person name="Sorokin D.Y."/>
            <person name="Kublanov I.V."/>
        </authorList>
    </citation>
    <scope>NUCLEOTIDE SEQUENCE</scope>
    <source>
        <strain evidence="2">AArc-St2</strain>
    </source>
</reference>
<organism evidence="2 3">
    <name type="scientific">Natronocalculus amylovorans</name>
    <dbReference type="NCBI Taxonomy" id="2917812"/>
    <lineage>
        <taxon>Archaea</taxon>
        <taxon>Methanobacteriati</taxon>
        <taxon>Methanobacteriota</taxon>
        <taxon>Stenosarchaea group</taxon>
        <taxon>Halobacteria</taxon>
        <taxon>Halobacteriales</taxon>
        <taxon>Haloferacaceae</taxon>
        <taxon>Natronocalculus</taxon>
    </lineage>
</organism>
<evidence type="ECO:0000256" key="1">
    <source>
        <dbReference type="SAM" id="Phobius"/>
    </source>
</evidence>
<keyword evidence="3" id="KW-1185">Reference proteome</keyword>
<reference evidence="2" key="1">
    <citation type="journal article" date="2022" name="Syst. Appl. Microbiol.">
        <title>Natronocalculus amylovorans gen. nov., sp. nov., and Natranaeroarchaeum aerophilus sp. nov., dominant culturable amylolytic natronoarchaea from hypersaline soda lakes in southwestern Siberia.</title>
        <authorList>
            <person name="Sorokin D.Y."/>
            <person name="Elcheninov A.G."/>
            <person name="Khizhniak T.V."/>
            <person name="Koenen M."/>
            <person name="Bale N.J."/>
            <person name="Damste J.S.S."/>
            <person name="Kublanov I.V."/>
        </authorList>
    </citation>
    <scope>NUCLEOTIDE SEQUENCE</scope>
    <source>
        <strain evidence="2">AArc-St2</strain>
    </source>
</reference>
<keyword evidence="1" id="KW-0812">Transmembrane</keyword>
<keyword evidence="1" id="KW-1133">Transmembrane helix</keyword>
<name>A0AAE3K8W7_9EURY</name>
<feature type="transmembrane region" description="Helical" evidence="1">
    <location>
        <begin position="105"/>
        <end position="125"/>
    </location>
</feature>
<sequence length="131" mass="14669">MFRRILTLVGITEILAPERLISSAESVVAENPEQCQLKSWVVPAARVEGICYLYMVWQSPQTYTAFKKLLGVVGILALVFPQQFIQYATESVYENGDAVIWKPWVYPLCRVVGVLYLLLSLATAVRSGSID</sequence>